<feature type="compositionally biased region" description="Polar residues" evidence="1">
    <location>
        <begin position="76"/>
        <end position="86"/>
    </location>
</feature>
<organism evidence="2 3">
    <name type="scientific">Leptosia nina</name>
    <dbReference type="NCBI Taxonomy" id="320188"/>
    <lineage>
        <taxon>Eukaryota</taxon>
        <taxon>Metazoa</taxon>
        <taxon>Ecdysozoa</taxon>
        <taxon>Arthropoda</taxon>
        <taxon>Hexapoda</taxon>
        <taxon>Insecta</taxon>
        <taxon>Pterygota</taxon>
        <taxon>Neoptera</taxon>
        <taxon>Endopterygota</taxon>
        <taxon>Lepidoptera</taxon>
        <taxon>Glossata</taxon>
        <taxon>Ditrysia</taxon>
        <taxon>Papilionoidea</taxon>
        <taxon>Pieridae</taxon>
        <taxon>Pierinae</taxon>
        <taxon>Leptosia</taxon>
    </lineage>
</organism>
<protein>
    <submittedName>
        <fullName evidence="2">Uncharacterized protein</fullName>
    </submittedName>
</protein>
<dbReference type="EMBL" id="CAVLEF010000009">
    <property type="protein sequence ID" value="CAK1547479.1"/>
    <property type="molecule type" value="Genomic_DNA"/>
</dbReference>
<keyword evidence="3" id="KW-1185">Reference proteome</keyword>
<proteinExistence type="predicted"/>
<comment type="caution">
    <text evidence="2">The sequence shown here is derived from an EMBL/GenBank/DDBJ whole genome shotgun (WGS) entry which is preliminary data.</text>
</comment>
<evidence type="ECO:0000313" key="3">
    <source>
        <dbReference type="Proteomes" id="UP001497472"/>
    </source>
</evidence>
<reference evidence="2 3" key="1">
    <citation type="submission" date="2023-11" db="EMBL/GenBank/DDBJ databases">
        <authorList>
            <person name="Okamura Y."/>
        </authorList>
    </citation>
    <scope>NUCLEOTIDE SEQUENCE [LARGE SCALE GENOMIC DNA]</scope>
</reference>
<name>A0AAV1JET3_9NEOP</name>
<evidence type="ECO:0000313" key="2">
    <source>
        <dbReference type="EMBL" id="CAK1547479.1"/>
    </source>
</evidence>
<dbReference type="Proteomes" id="UP001497472">
    <property type="component" value="Unassembled WGS sequence"/>
</dbReference>
<accession>A0AAV1JET3</accession>
<evidence type="ECO:0000256" key="1">
    <source>
        <dbReference type="SAM" id="MobiDB-lite"/>
    </source>
</evidence>
<gene>
    <name evidence="2" type="ORF">LNINA_LOCUS6955</name>
</gene>
<sequence length="86" mass="9908">MLKCRVIPILVTDFRMKERFQKTSFVGEGDKKCRRAHLDQSHRGSEAWADLEVQGYHRSPASARRRSPHRRTATTKAVSVDNNSKL</sequence>
<feature type="region of interest" description="Disordered" evidence="1">
    <location>
        <begin position="57"/>
        <end position="86"/>
    </location>
</feature>
<feature type="compositionally biased region" description="Basic residues" evidence="1">
    <location>
        <begin position="63"/>
        <end position="73"/>
    </location>
</feature>
<dbReference type="AlphaFoldDB" id="A0AAV1JET3"/>